<name>A0A2G5HH92_CERBT</name>
<reference evidence="4 6" key="2">
    <citation type="submission" date="2023-09" db="EMBL/GenBank/DDBJ databases">
        <title>Complete-Gapless Cercospora beticola genome.</title>
        <authorList>
            <person name="Wyatt N.A."/>
            <person name="Spanner R.E."/>
            <person name="Bolton M.D."/>
        </authorList>
    </citation>
    <scope>NUCLEOTIDE SEQUENCE [LARGE SCALE GENOMIC DNA]</scope>
    <source>
        <strain evidence="4">Cb09-40</strain>
    </source>
</reference>
<keyword evidence="2" id="KW-0812">Transmembrane</keyword>
<keyword evidence="6" id="KW-1185">Reference proteome</keyword>
<organism evidence="3 5">
    <name type="scientific">Cercospora beticola</name>
    <name type="common">Sugarbeet leaf spot fungus</name>
    <dbReference type="NCBI Taxonomy" id="122368"/>
    <lineage>
        <taxon>Eukaryota</taxon>
        <taxon>Fungi</taxon>
        <taxon>Dikarya</taxon>
        <taxon>Ascomycota</taxon>
        <taxon>Pezizomycotina</taxon>
        <taxon>Dothideomycetes</taxon>
        <taxon>Dothideomycetidae</taxon>
        <taxon>Mycosphaerellales</taxon>
        <taxon>Mycosphaerellaceae</taxon>
        <taxon>Cercospora</taxon>
    </lineage>
</organism>
<feature type="transmembrane region" description="Helical" evidence="2">
    <location>
        <begin position="145"/>
        <end position="165"/>
    </location>
</feature>
<accession>A0A2G5HH92</accession>
<dbReference type="EMBL" id="CP134190">
    <property type="protein sequence ID" value="WPB06409.1"/>
    <property type="molecule type" value="Genomic_DNA"/>
</dbReference>
<proteinExistence type="predicted"/>
<evidence type="ECO:0000313" key="6">
    <source>
        <dbReference type="Proteomes" id="UP001302367"/>
    </source>
</evidence>
<evidence type="ECO:0000313" key="3">
    <source>
        <dbReference type="EMBL" id="PIA91602.1"/>
    </source>
</evidence>
<dbReference type="Pfam" id="PF16015">
    <property type="entry name" value="Promethin"/>
    <property type="match status" value="1"/>
</dbReference>
<evidence type="ECO:0000256" key="2">
    <source>
        <dbReference type="SAM" id="Phobius"/>
    </source>
</evidence>
<evidence type="ECO:0000313" key="4">
    <source>
        <dbReference type="EMBL" id="WPB06409.1"/>
    </source>
</evidence>
<keyword evidence="2" id="KW-0472">Membrane</keyword>
<dbReference type="Proteomes" id="UP001302367">
    <property type="component" value="Chromosome 7"/>
</dbReference>
<feature type="transmembrane region" description="Helical" evidence="2">
    <location>
        <begin position="112"/>
        <end position="139"/>
    </location>
</feature>
<feature type="transmembrane region" description="Helical" evidence="2">
    <location>
        <begin position="84"/>
        <end position="105"/>
    </location>
</feature>
<feature type="compositionally biased region" description="Polar residues" evidence="1">
    <location>
        <begin position="14"/>
        <end position="23"/>
    </location>
</feature>
<keyword evidence="2" id="KW-1133">Transmembrane helix</keyword>
<evidence type="ECO:0000256" key="1">
    <source>
        <dbReference type="SAM" id="MobiDB-lite"/>
    </source>
</evidence>
<evidence type="ECO:0000313" key="5">
    <source>
        <dbReference type="Proteomes" id="UP000230605"/>
    </source>
</evidence>
<dbReference type="EMBL" id="LKMD01000106">
    <property type="protein sequence ID" value="PIA91602.1"/>
    <property type="molecule type" value="Genomic_DNA"/>
</dbReference>
<reference evidence="3 5" key="1">
    <citation type="submission" date="2015-10" db="EMBL/GenBank/DDBJ databases">
        <title>The cercosporin biosynthetic gene cluster was horizontally transferred to several fungal lineages and shown to be expanded in Cercospora beticola based on microsynteny with recipient genomes.</title>
        <authorList>
            <person name="De Jonge R."/>
            <person name="Ebert M.K."/>
            <person name="Suttle J.C."/>
            <person name="Jurick Ii W.M."/>
            <person name="Secor G.A."/>
            <person name="Thomma B.P."/>
            <person name="Van De Peer Y."/>
            <person name="Bolton M.D."/>
        </authorList>
    </citation>
    <scope>NUCLEOTIDE SEQUENCE [LARGE SCALE GENOMIC DNA]</scope>
    <source>
        <strain evidence="3 5">09-40</strain>
    </source>
</reference>
<dbReference type="Proteomes" id="UP000230605">
    <property type="component" value="Chromosome 7"/>
</dbReference>
<dbReference type="AlphaFoldDB" id="A0A2G5HH92"/>
<dbReference type="OrthoDB" id="3928876at2759"/>
<gene>
    <name evidence="3" type="ORF">CB0940_09283</name>
    <name evidence="4" type="ORF">RHO25_011066</name>
</gene>
<feature type="region of interest" description="Disordered" evidence="1">
    <location>
        <begin position="1"/>
        <end position="27"/>
    </location>
</feature>
<protein>
    <submittedName>
        <fullName evidence="3">Uncharacterized protein</fullName>
    </submittedName>
</protein>
<sequence length="275" mass="28933">MTDQLKQAHANVQEKASNATEGTPVNGIQKKAEAGTDKVLSTVDGLASKIFAKGKSVIDGIFPPEKRAAFIARLQDFMLRNPKLSAFLGMNLALTGIPLGLFVLFSLSVFIFALVVALIVGLLAAVLFTVAMVGIALFFVLPTVMFTTGAACFLFLWGLGGYYILKWANGDSKGEPKQAPAGEAIGDKLDRLTGGRLSGFMDSARSQNAKKDIFGYNDQHTKPAAPSKAQKGQDLQKQITEATTTATEANDTVSNAATPVAYAKGGLKGSTGLGI</sequence>